<dbReference type="PROSITE" id="PS51704">
    <property type="entry name" value="GP_PDE"/>
    <property type="match status" value="1"/>
</dbReference>
<dbReference type="OrthoDB" id="384721at2"/>
<dbReference type="InterPro" id="IPR017946">
    <property type="entry name" value="PLC-like_Pdiesterase_TIM-brl"/>
</dbReference>
<dbReference type="Pfam" id="PF03009">
    <property type="entry name" value="GDPD"/>
    <property type="match status" value="1"/>
</dbReference>
<keyword evidence="5" id="KW-1185">Reference proteome</keyword>
<sequence>MKLLRPNKSFQVIAHRGLSQRYPENTKLAYQAALSQHIDMLEIDLHMTKDGMLVGIHDESIDRTSNGKGAIKDFTLEDLRVFNFNAQMKGDIDAPIMTFDEILTLCKNYSKTLLIEVKKPSKYPNIGALMIQKIIHHDFPINRIIIQSFDQSFIKEIQHQVPYIHYGVLISKRKYWLKQPDFCDIAEYADYVNPNYQLVNKKFVKRAHDANLKVLPYTVNDAQTAKKLIQLGIDGVISDIPDEIFKL</sequence>
<name>A0A240C4D9_9STAP</name>
<dbReference type="KEGG" id="smus:C7J88_03250"/>
<reference evidence="2" key="1">
    <citation type="journal article" date="2014" name="Int. J. Syst. Evol. Microbiol.">
        <title>Complete genome of a new Firmicutes species belonging to the dominant human colonic microbiota ('Ruminococcus bicirculans') reveals two chromosomes and a selective capacity to utilize plant glucans.</title>
        <authorList>
            <consortium name="NISC Comparative Sequencing Program"/>
            <person name="Wegmann U."/>
            <person name="Louis P."/>
            <person name="Goesmann A."/>
            <person name="Henrissat B."/>
            <person name="Duncan S.H."/>
            <person name="Flint H.J."/>
        </authorList>
    </citation>
    <scope>NUCLEOTIDE SEQUENCE</scope>
    <source>
        <strain evidence="2">CCM 4175</strain>
    </source>
</reference>
<gene>
    <name evidence="3" type="primary">ugpQ_2</name>
    <name evidence="2" type="ORF">GCM10007183_15710</name>
    <name evidence="3" type="ORF">SAMEA4412661_01308</name>
</gene>
<keyword evidence="3" id="KW-0378">Hydrolase</keyword>
<reference evidence="2" key="4">
    <citation type="submission" date="2024-05" db="EMBL/GenBank/DDBJ databases">
        <authorList>
            <person name="Sun Q."/>
            <person name="Sedlacek I."/>
        </authorList>
    </citation>
    <scope>NUCLEOTIDE SEQUENCE</scope>
    <source>
        <strain evidence="2">CCM 4175</strain>
    </source>
</reference>
<reference evidence="5" key="3">
    <citation type="journal article" date="2019" name="Int. J. Syst. Evol. Microbiol.">
        <title>The Global Catalogue of Microorganisms (GCM) 10K type strain sequencing project: providing services to taxonomists for standard genome sequencing and annotation.</title>
        <authorList>
            <consortium name="The Broad Institute Genomics Platform"/>
            <consortium name="The Broad Institute Genome Sequencing Center for Infectious Disease"/>
            <person name="Wu L."/>
            <person name="Ma J."/>
        </authorList>
    </citation>
    <scope>NUCLEOTIDE SEQUENCE [LARGE SCALE GENOMIC DNA]</scope>
    <source>
        <strain evidence="5">CCM 4175</strain>
    </source>
</reference>
<evidence type="ECO:0000313" key="4">
    <source>
        <dbReference type="Proteomes" id="UP000243706"/>
    </source>
</evidence>
<dbReference type="GO" id="GO:0008889">
    <property type="term" value="F:glycerophosphodiester phosphodiesterase activity"/>
    <property type="evidence" value="ECO:0007669"/>
    <property type="project" value="UniProtKB-EC"/>
</dbReference>
<dbReference type="GO" id="GO:0006629">
    <property type="term" value="P:lipid metabolic process"/>
    <property type="evidence" value="ECO:0007669"/>
    <property type="project" value="InterPro"/>
</dbReference>
<dbReference type="AlphaFoldDB" id="A0A240C4D9"/>
<dbReference type="PANTHER" id="PTHR46211">
    <property type="entry name" value="GLYCEROPHOSPHORYL DIESTER PHOSPHODIESTERASE"/>
    <property type="match status" value="1"/>
</dbReference>
<dbReference type="EMBL" id="BMCB01000009">
    <property type="protein sequence ID" value="GGA92408.1"/>
    <property type="molecule type" value="Genomic_DNA"/>
</dbReference>
<evidence type="ECO:0000313" key="2">
    <source>
        <dbReference type="EMBL" id="GGA92408.1"/>
    </source>
</evidence>
<protein>
    <submittedName>
        <fullName evidence="3">Glycerophosphoryl diester phosphodiesterase</fullName>
        <ecNumber evidence="3">3.1.4.46</ecNumber>
    </submittedName>
</protein>
<dbReference type="InterPro" id="IPR030395">
    <property type="entry name" value="GP_PDE_dom"/>
</dbReference>
<evidence type="ECO:0000313" key="3">
    <source>
        <dbReference type="EMBL" id="SNW02887.1"/>
    </source>
</evidence>
<dbReference type="SUPFAM" id="SSF51695">
    <property type="entry name" value="PLC-like phosphodiesterases"/>
    <property type="match status" value="1"/>
</dbReference>
<proteinExistence type="predicted"/>
<reference evidence="3 4" key="2">
    <citation type="submission" date="2017-06" db="EMBL/GenBank/DDBJ databases">
        <authorList>
            <consortium name="Pathogen Informatics"/>
        </authorList>
    </citation>
    <scope>NUCLEOTIDE SEQUENCE [LARGE SCALE GENOMIC DNA]</scope>
    <source>
        <strain evidence="3 4">NCTC13833</strain>
    </source>
</reference>
<dbReference type="Proteomes" id="UP000243706">
    <property type="component" value="Chromosome 1"/>
</dbReference>
<feature type="domain" description="GP-PDE" evidence="1">
    <location>
        <begin position="10"/>
        <end position="247"/>
    </location>
</feature>
<accession>A0A240C4D9</accession>
<evidence type="ECO:0000259" key="1">
    <source>
        <dbReference type="PROSITE" id="PS51704"/>
    </source>
</evidence>
<dbReference type="PANTHER" id="PTHR46211:SF1">
    <property type="entry name" value="GLYCEROPHOSPHODIESTER PHOSPHODIESTERASE, CYTOPLASMIC"/>
    <property type="match status" value="1"/>
</dbReference>
<organism evidence="3 4">
    <name type="scientific">Staphylococcus muscae</name>
    <dbReference type="NCBI Taxonomy" id="1294"/>
    <lineage>
        <taxon>Bacteria</taxon>
        <taxon>Bacillati</taxon>
        <taxon>Bacillota</taxon>
        <taxon>Bacilli</taxon>
        <taxon>Bacillales</taxon>
        <taxon>Staphylococcaceae</taxon>
        <taxon>Staphylococcus</taxon>
    </lineage>
</organism>
<dbReference type="Proteomes" id="UP000652995">
    <property type="component" value="Unassembled WGS sequence"/>
</dbReference>
<dbReference type="EMBL" id="LT906464">
    <property type="protein sequence ID" value="SNW02887.1"/>
    <property type="molecule type" value="Genomic_DNA"/>
</dbReference>
<evidence type="ECO:0000313" key="5">
    <source>
        <dbReference type="Proteomes" id="UP000652995"/>
    </source>
</evidence>
<dbReference type="EC" id="3.1.4.46" evidence="3"/>
<dbReference type="Gene3D" id="3.20.20.190">
    <property type="entry name" value="Phosphatidylinositol (PI) phosphodiesterase"/>
    <property type="match status" value="1"/>
</dbReference>
<dbReference type="RefSeq" id="WP_095117165.1">
    <property type="nucleotide sequence ID" value="NZ_BMCB01000009.1"/>
</dbReference>